<proteinExistence type="predicted"/>
<evidence type="ECO:0008006" key="3">
    <source>
        <dbReference type="Google" id="ProtNLM"/>
    </source>
</evidence>
<dbReference type="Proteomes" id="UP001489902">
    <property type="component" value="Chromosome 7"/>
</dbReference>
<accession>A0ABZ2XAX9</accession>
<protein>
    <recommendedName>
        <fullName evidence="3">RanBP2-type domain-containing protein</fullName>
    </recommendedName>
</protein>
<organism evidence="1 2">
    <name type="scientific">Fusarium acuminatum</name>
    <dbReference type="NCBI Taxonomy" id="5515"/>
    <lineage>
        <taxon>Eukaryota</taxon>
        <taxon>Fungi</taxon>
        <taxon>Dikarya</taxon>
        <taxon>Ascomycota</taxon>
        <taxon>Pezizomycotina</taxon>
        <taxon>Sordariomycetes</taxon>
        <taxon>Hypocreomycetidae</taxon>
        <taxon>Hypocreales</taxon>
        <taxon>Nectriaceae</taxon>
        <taxon>Fusarium</taxon>
        <taxon>Fusarium tricinctum species complex</taxon>
    </lineage>
</organism>
<keyword evidence="2" id="KW-1185">Reference proteome</keyword>
<name>A0ABZ2XAX9_9HYPO</name>
<sequence>MAESTTTAKLAPTHKYWRCKQDFMNGNVCGEINDMDVKQCKSCKAKRDVGDEALNFYGAKLGKLIQVNRDGTERWEYD</sequence>
<dbReference type="EMBL" id="CP151266">
    <property type="protein sequence ID" value="WZH49910.1"/>
    <property type="molecule type" value="Genomic_DNA"/>
</dbReference>
<evidence type="ECO:0000313" key="2">
    <source>
        <dbReference type="Proteomes" id="UP001489902"/>
    </source>
</evidence>
<gene>
    <name evidence="1" type="ORF">QYS62_011133</name>
</gene>
<reference evidence="1 2" key="1">
    <citation type="submission" date="2024-04" db="EMBL/GenBank/DDBJ databases">
        <title>Complete genome sequence of Fusarium acuminatum.</title>
        <authorList>
            <person name="Lan B."/>
        </authorList>
    </citation>
    <scope>NUCLEOTIDE SEQUENCE [LARGE SCALE GENOMIC DNA]</scope>
    <source>
        <strain evidence="1">1A</strain>
    </source>
</reference>
<evidence type="ECO:0000313" key="1">
    <source>
        <dbReference type="EMBL" id="WZH49910.1"/>
    </source>
</evidence>